<dbReference type="Proteomes" id="UP001175271">
    <property type="component" value="Unassembled WGS sequence"/>
</dbReference>
<dbReference type="PANTHER" id="PTHR10024:SF352">
    <property type="entry name" value="SYNAPTOTAGMIN 2"/>
    <property type="match status" value="1"/>
</dbReference>
<name>A0AA39M030_9BILA</name>
<dbReference type="GO" id="GO:0030424">
    <property type="term" value="C:axon"/>
    <property type="evidence" value="ECO:0007669"/>
    <property type="project" value="TreeGrafter"/>
</dbReference>
<dbReference type="GO" id="GO:0001786">
    <property type="term" value="F:phosphatidylserine binding"/>
    <property type="evidence" value="ECO:0007669"/>
    <property type="project" value="TreeGrafter"/>
</dbReference>
<proteinExistence type="predicted"/>
<evidence type="ECO:0000256" key="1">
    <source>
        <dbReference type="ARBA" id="ARBA00022737"/>
    </source>
</evidence>
<dbReference type="GO" id="GO:0005509">
    <property type="term" value="F:calcium ion binding"/>
    <property type="evidence" value="ECO:0007669"/>
    <property type="project" value="TreeGrafter"/>
</dbReference>
<accession>A0AA39M030</accession>
<evidence type="ECO:0000259" key="2">
    <source>
        <dbReference type="PROSITE" id="PS50004"/>
    </source>
</evidence>
<dbReference type="InterPro" id="IPR000008">
    <property type="entry name" value="C2_dom"/>
</dbReference>
<dbReference type="InterPro" id="IPR001565">
    <property type="entry name" value="Synaptotagmin"/>
</dbReference>
<dbReference type="PRINTS" id="PR00399">
    <property type="entry name" value="SYNAPTOTAGMN"/>
</dbReference>
<dbReference type="GO" id="GO:0005886">
    <property type="term" value="C:plasma membrane"/>
    <property type="evidence" value="ECO:0007669"/>
    <property type="project" value="TreeGrafter"/>
</dbReference>
<feature type="domain" description="C2" evidence="2">
    <location>
        <begin position="132"/>
        <end position="251"/>
    </location>
</feature>
<dbReference type="GO" id="GO:0031045">
    <property type="term" value="C:dense core granule"/>
    <property type="evidence" value="ECO:0007669"/>
    <property type="project" value="TreeGrafter"/>
</dbReference>
<dbReference type="PRINTS" id="PR00360">
    <property type="entry name" value="C2DOMAIN"/>
</dbReference>
<keyword evidence="4" id="KW-1185">Reference proteome</keyword>
<dbReference type="PANTHER" id="PTHR10024">
    <property type="entry name" value="SYNAPTOTAGMIN"/>
    <property type="match status" value="1"/>
</dbReference>
<dbReference type="GO" id="GO:0048791">
    <property type="term" value="P:calcium ion-regulated exocytosis of neurotransmitter"/>
    <property type="evidence" value="ECO:0007669"/>
    <property type="project" value="TreeGrafter"/>
</dbReference>
<dbReference type="GO" id="GO:0000149">
    <property type="term" value="F:SNARE binding"/>
    <property type="evidence" value="ECO:0007669"/>
    <property type="project" value="TreeGrafter"/>
</dbReference>
<comment type="caution">
    <text evidence="3">The sequence shown here is derived from an EMBL/GenBank/DDBJ whole genome shotgun (WGS) entry which is preliminary data.</text>
</comment>
<dbReference type="SMART" id="SM00239">
    <property type="entry name" value="C2"/>
    <property type="match status" value="2"/>
</dbReference>
<dbReference type="SUPFAM" id="SSF49562">
    <property type="entry name" value="C2 domain (Calcium/lipid-binding domain, CaLB)"/>
    <property type="match status" value="2"/>
</dbReference>
<evidence type="ECO:0000313" key="4">
    <source>
        <dbReference type="Proteomes" id="UP001175271"/>
    </source>
</evidence>
<dbReference type="GO" id="GO:0005544">
    <property type="term" value="F:calcium-dependent phospholipid binding"/>
    <property type="evidence" value="ECO:0007669"/>
    <property type="project" value="TreeGrafter"/>
</dbReference>
<dbReference type="GO" id="GO:0030276">
    <property type="term" value="F:clathrin binding"/>
    <property type="evidence" value="ECO:0007669"/>
    <property type="project" value="TreeGrafter"/>
</dbReference>
<protein>
    <recommendedName>
        <fullName evidence="2">C2 domain-containing protein</fullName>
    </recommendedName>
</protein>
<dbReference type="GO" id="GO:0030672">
    <property type="term" value="C:synaptic vesicle membrane"/>
    <property type="evidence" value="ECO:0007669"/>
    <property type="project" value="TreeGrafter"/>
</dbReference>
<dbReference type="AlphaFoldDB" id="A0AA39M030"/>
<evidence type="ECO:0000313" key="3">
    <source>
        <dbReference type="EMBL" id="KAK0416626.1"/>
    </source>
</evidence>
<dbReference type="InterPro" id="IPR035892">
    <property type="entry name" value="C2_domain_sf"/>
</dbReference>
<dbReference type="Gene3D" id="2.60.40.150">
    <property type="entry name" value="C2 domain"/>
    <property type="match status" value="2"/>
</dbReference>
<dbReference type="PROSITE" id="PS50004">
    <property type="entry name" value="C2"/>
    <property type="match status" value="2"/>
</dbReference>
<keyword evidence="1" id="KW-0677">Repeat</keyword>
<reference evidence="3" key="1">
    <citation type="submission" date="2023-06" db="EMBL/GenBank/DDBJ databases">
        <title>Genomic analysis of the entomopathogenic nematode Steinernema hermaphroditum.</title>
        <authorList>
            <person name="Schwarz E.M."/>
            <person name="Heppert J.K."/>
            <person name="Baniya A."/>
            <person name="Schwartz H.T."/>
            <person name="Tan C.-H."/>
            <person name="Antoshechkin I."/>
            <person name="Sternberg P.W."/>
            <person name="Goodrich-Blair H."/>
            <person name="Dillman A.R."/>
        </authorList>
    </citation>
    <scope>NUCLEOTIDE SEQUENCE</scope>
    <source>
        <strain evidence="3">PS9179</strain>
        <tissue evidence="3">Whole animal</tissue>
    </source>
</reference>
<dbReference type="Pfam" id="PF00168">
    <property type="entry name" value="C2"/>
    <property type="match status" value="2"/>
</dbReference>
<organism evidence="3 4">
    <name type="scientific">Steinernema hermaphroditum</name>
    <dbReference type="NCBI Taxonomy" id="289476"/>
    <lineage>
        <taxon>Eukaryota</taxon>
        <taxon>Metazoa</taxon>
        <taxon>Ecdysozoa</taxon>
        <taxon>Nematoda</taxon>
        <taxon>Chromadorea</taxon>
        <taxon>Rhabditida</taxon>
        <taxon>Tylenchina</taxon>
        <taxon>Panagrolaimomorpha</taxon>
        <taxon>Strongyloidoidea</taxon>
        <taxon>Steinernematidae</taxon>
        <taxon>Steinernema</taxon>
    </lineage>
</organism>
<dbReference type="GO" id="GO:0048488">
    <property type="term" value="P:synaptic vesicle endocytosis"/>
    <property type="evidence" value="ECO:0007669"/>
    <property type="project" value="TreeGrafter"/>
</dbReference>
<sequence>MITMATSTEATSSALSSANVGSMWAAGGSYITCSPLFKILTVCLPRRRSNSATSTSNGLLASQSSHQSLYEFAPGRDSPWPHNFVDRDGHLRPSATFERRIAVPEVVPSSSRTYTVQPMVEAPSVAAPVLQNFGSLHFKLDYDFVTNKLSVTVVEAKTLPAMDRNGMSDPYVKLSILPERKPKFETKIKRKNLNPVFNETFLFNIPYNELQCKTLQLTVFDFDRLSKDDRIGQLQIPLDSIDFGTTFDKWRPLDPPLDDSDSKESRLGDICFSTRYRPATGTLTVTVMEARNLKKMDVGGSSDPYVKLYLYQGKKLLLKKKTSRKYKTLNPYYNESFQFKIAPDYMQKVHLVISVWDYDKMSKNDFIGEVTLGSAYLNNNAIGLAGQEQWAEMMLTRRPVVHWHTLQEKREKN</sequence>
<feature type="domain" description="C2" evidence="2">
    <location>
        <begin position="266"/>
        <end position="391"/>
    </location>
</feature>
<dbReference type="EMBL" id="JAUCMV010000002">
    <property type="protein sequence ID" value="KAK0416626.1"/>
    <property type="molecule type" value="Genomic_DNA"/>
</dbReference>
<gene>
    <name evidence="3" type="ORF">QR680_012596</name>
</gene>